<organism evidence="1">
    <name type="scientific">uncultured Caudovirales phage</name>
    <dbReference type="NCBI Taxonomy" id="2100421"/>
    <lineage>
        <taxon>Viruses</taxon>
        <taxon>Duplodnaviria</taxon>
        <taxon>Heunggongvirae</taxon>
        <taxon>Uroviricota</taxon>
        <taxon>Caudoviricetes</taxon>
        <taxon>Peduoviridae</taxon>
        <taxon>Maltschvirus</taxon>
        <taxon>Maltschvirus maltsch</taxon>
    </lineage>
</organism>
<reference evidence="1" key="1">
    <citation type="submission" date="2020-05" db="EMBL/GenBank/DDBJ databases">
        <authorList>
            <person name="Chiriac C."/>
            <person name="Salcher M."/>
            <person name="Ghai R."/>
            <person name="Kavagutti S V."/>
        </authorList>
    </citation>
    <scope>NUCLEOTIDE SEQUENCE</scope>
</reference>
<protein>
    <submittedName>
        <fullName evidence="1">Uncharacterized protein</fullName>
    </submittedName>
</protein>
<sequence length="92" mass="9996">MYEMMTCSECGEMAYYPDEVAVGFWVHDGGLAVKDNIFATLSVADITDATGTSVPEGAKVYCLECTPCECGEHQKFATHTAENIVAYERGSK</sequence>
<evidence type="ECO:0000313" key="1">
    <source>
        <dbReference type="EMBL" id="CAB5220966.1"/>
    </source>
</evidence>
<gene>
    <name evidence="1" type="ORF">UFOVP357_55</name>
</gene>
<proteinExistence type="predicted"/>
<accession>A0A6J7WSN3</accession>
<dbReference type="EMBL" id="LR798289">
    <property type="protein sequence ID" value="CAB5220966.1"/>
    <property type="molecule type" value="Genomic_DNA"/>
</dbReference>
<name>A0A6J7WSN3_9CAUD</name>